<reference evidence="13 14" key="1">
    <citation type="submission" date="2019-06" db="EMBL/GenBank/DDBJ databases">
        <title>Desulfobotulus mexicanus sp. nov., a novel sulfate-reducing bacterium isolated from the sediment of an alkaline crater lake in Mexico.</title>
        <authorList>
            <person name="Hirschler-Rea A."/>
        </authorList>
    </citation>
    <scope>NUCLEOTIDE SEQUENCE [LARGE SCALE GENOMIC DNA]</scope>
    <source>
        <strain evidence="13 14">PAR22N</strain>
    </source>
</reference>
<dbReference type="GO" id="GO:0044205">
    <property type="term" value="P:'de novo' UMP biosynthetic process"/>
    <property type="evidence" value="ECO:0007669"/>
    <property type="project" value="UniProtKB-UniRule"/>
</dbReference>
<dbReference type="RefSeq" id="WP_139447263.1">
    <property type="nucleotide sequence ID" value="NZ_VDMB01000005.1"/>
</dbReference>
<evidence type="ECO:0000256" key="8">
    <source>
        <dbReference type="ARBA" id="ARBA00022975"/>
    </source>
</evidence>
<dbReference type="Gene3D" id="3.50.30.20">
    <property type="entry name" value="Carbamoyl-phosphate synthase small subunit, N-terminal domain"/>
    <property type="match status" value="1"/>
</dbReference>
<dbReference type="AlphaFoldDB" id="A0A5Q4VG36"/>
<dbReference type="InterPro" id="IPR050472">
    <property type="entry name" value="Anth_synth/Amidotransfase"/>
</dbReference>
<dbReference type="CDD" id="cd01744">
    <property type="entry name" value="GATase1_CPSase"/>
    <property type="match status" value="1"/>
</dbReference>
<keyword evidence="11" id="KW-0055">Arginine biosynthesis</keyword>
<evidence type="ECO:0000313" key="14">
    <source>
        <dbReference type="Proteomes" id="UP000321899"/>
    </source>
</evidence>
<keyword evidence="5 11" id="KW-0547">Nucleotide-binding</keyword>
<feature type="binding site" evidence="11">
    <location>
        <position position="241"/>
    </location>
    <ligand>
        <name>L-glutamine</name>
        <dbReference type="ChEBI" id="CHEBI:58359"/>
    </ligand>
</feature>
<dbReference type="EMBL" id="VDMB01000005">
    <property type="protein sequence ID" value="TYT75232.1"/>
    <property type="molecule type" value="Genomic_DNA"/>
</dbReference>
<dbReference type="PROSITE" id="PS51273">
    <property type="entry name" value="GATASE_TYPE_1"/>
    <property type="match status" value="1"/>
</dbReference>
<dbReference type="SUPFAM" id="SSF52021">
    <property type="entry name" value="Carbamoyl phosphate synthetase, small subunit N-terminal domain"/>
    <property type="match status" value="1"/>
</dbReference>
<evidence type="ECO:0000256" key="1">
    <source>
        <dbReference type="ARBA" id="ARBA00004812"/>
    </source>
</evidence>
<dbReference type="FunFam" id="3.50.30.20:FF:000001">
    <property type="entry name" value="Carbamoyl-phosphate synthase small chain"/>
    <property type="match status" value="1"/>
</dbReference>
<keyword evidence="6 11" id="KW-0067">ATP-binding</keyword>
<dbReference type="EC" id="6.3.5.5" evidence="11"/>
<dbReference type="SUPFAM" id="SSF52317">
    <property type="entry name" value="Class I glutamine amidotransferase-like"/>
    <property type="match status" value="1"/>
</dbReference>
<dbReference type="GO" id="GO:0004359">
    <property type="term" value="F:glutaminase activity"/>
    <property type="evidence" value="ECO:0007669"/>
    <property type="project" value="RHEA"/>
</dbReference>
<dbReference type="InterPro" id="IPR035686">
    <property type="entry name" value="CPSase_GATase1"/>
</dbReference>
<comment type="similarity">
    <text evidence="3 11">Belongs to the CarA family.</text>
</comment>
<evidence type="ECO:0000256" key="6">
    <source>
        <dbReference type="ARBA" id="ARBA00022840"/>
    </source>
</evidence>
<protein>
    <recommendedName>
        <fullName evidence="11">Carbamoyl phosphate synthase small chain</fullName>
        <ecNumber evidence="11">6.3.5.5</ecNumber>
    </recommendedName>
    <alternativeName>
        <fullName evidence="11">Carbamoyl phosphate synthetase glutamine chain</fullName>
    </alternativeName>
</protein>
<dbReference type="InterPro" id="IPR002474">
    <property type="entry name" value="CarbamoylP_synth_ssu_N"/>
</dbReference>
<accession>A0A5Q4VG36</accession>
<evidence type="ECO:0000313" key="13">
    <source>
        <dbReference type="EMBL" id="TYT75232.1"/>
    </source>
</evidence>
<dbReference type="Pfam" id="PF00117">
    <property type="entry name" value="GATase"/>
    <property type="match status" value="1"/>
</dbReference>
<feature type="binding site" evidence="11">
    <location>
        <position position="310"/>
    </location>
    <ligand>
        <name>L-glutamine</name>
        <dbReference type="ChEBI" id="CHEBI:58359"/>
    </ligand>
</feature>
<keyword evidence="7 11" id="KW-0315">Glutamine amidotransferase</keyword>
<dbReference type="GO" id="GO:0006541">
    <property type="term" value="P:glutamine metabolic process"/>
    <property type="evidence" value="ECO:0007669"/>
    <property type="project" value="InterPro"/>
</dbReference>
<evidence type="ECO:0000256" key="2">
    <source>
        <dbReference type="ARBA" id="ARBA00005077"/>
    </source>
</evidence>
<dbReference type="GO" id="GO:0006207">
    <property type="term" value="P:'de novo' pyrimidine nucleobase biosynthetic process"/>
    <property type="evidence" value="ECO:0007669"/>
    <property type="project" value="InterPro"/>
</dbReference>
<comment type="subunit">
    <text evidence="11">Composed of two chains; the small (or glutamine) chain promotes the hydrolysis of glutamine to ammonia, which is used by the large (or ammonia) chain to synthesize carbamoyl phosphate. Tetramer of heterodimers (alpha,beta)4.</text>
</comment>
<dbReference type="PRINTS" id="PR00096">
    <property type="entry name" value="GATASE"/>
</dbReference>
<dbReference type="PANTHER" id="PTHR43418:SF7">
    <property type="entry name" value="CARBAMOYL-PHOSPHATE SYNTHASE SMALL CHAIN"/>
    <property type="match status" value="1"/>
</dbReference>
<feature type="domain" description="Carbamoyl-phosphate synthase small subunit N-terminal" evidence="12">
    <location>
        <begin position="1"/>
        <end position="131"/>
    </location>
</feature>
<feature type="binding site" evidence="11">
    <location>
        <position position="313"/>
    </location>
    <ligand>
        <name>L-glutamine</name>
        <dbReference type="ChEBI" id="CHEBI:58359"/>
    </ligand>
</feature>
<dbReference type="Proteomes" id="UP000321899">
    <property type="component" value="Unassembled WGS sequence"/>
</dbReference>
<feature type="active site" evidence="11">
    <location>
        <position position="353"/>
    </location>
</feature>
<dbReference type="PRINTS" id="PR00099">
    <property type="entry name" value="CPSGATASE"/>
</dbReference>
<dbReference type="Gene3D" id="3.40.50.880">
    <property type="match status" value="1"/>
</dbReference>
<comment type="pathway">
    <text evidence="1 11">Pyrimidine metabolism; UMP biosynthesis via de novo pathway; (S)-dihydroorotate from bicarbonate: step 1/3.</text>
</comment>
<evidence type="ECO:0000256" key="5">
    <source>
        <dbReference type="ARBA" id="ARBA00022741"/>
    </source>
</evidence>
<feature type="binding site" evidence="11">
    <location>
        <position position="272"/>
    </location>
    <ligand>
        <name>L-glutamine</name>
        <dbReference type="ChEBI" id="CHEBI:58359"/>
    </ligand>
</feature>
<evidence type="ECO:0000256" key="4">
    <source>
        <dbReference type="ARBA" id="ARBA00022598"/>
    </source>
</evidence>
<organism evidence="13 14">
    <name type="scientific">Desulfobotulus mexicanus</name>
    <dbReference type="NCBI Taxonomy" id="2586642"/>
    <lineage>
        <taxon>Bacteria</taxon>
        <taxon>Pseudomonadati</taxon>
        <taxon>Thermodesulfobacteriota</taxon>
        <taxon>Desulfobacteria</taxon>
        <taxon>Desulfobacterales</taxon>
        <taxon>Desulfobacteraceae</taxon>
        <taxon>Desulfobotulus</taxon>
    </lineage>
</organism>
<dbReference type="OrthoDB" id="9804328at2"/>
<keyword evidence="4 11" id="KW-0436">Ligase</keyword>
<dbReference type="UniPathway" id="UPA00070">
    <property type="reaction ID" value="UER00115"/>
</dbReference>
<dbReference type="GO" id="GO:0006526">
    <property type="term" value="P:L-arginine biosynthetic process"/>
    <property type="evidence" value="ECO:0007669"/>
    <property type="project" value="UniProtKB-UniRule"/>
</dbReference>
<dbReference type="SMART" id="SM01097">
    <property type="entry name" value="CPSase_sm_chain"/>
    <property type="match status" value="1"/>
</dbReference>
<evidence type="ECO:0000259" key="12">
    <source>
        <dbReference type="SMART" id="SM01097"/>
    </source>
</evidence>
<feature type="active site" evidence="11">
    <location>
        <position position="355"/>
    </location>
</feature>
<dbReference type="UniPathway" id="UPA00068">
    <property type="reaction ID" value="UER00171"/>
</dbReference>
<dbReference type="PANTHER" id="PTHR43418">
    <property type="entry name" value="MULTIFUNCTIONAL TRYPTOPHAN BIOSYNTHESIS PROTEIN-RELATED"/>
    <property type="match status" value="1"/>
</dbReference>
<dbReference type="GO" id="GO:0004088">
    <property type="term" value="F:carbamoyl-phosphate synthase (glutamine-hydrolyzing) activity"/>
    <property type="evidence" value="ECO:0007669"/>
    <property type="project" value="UniProtKB-UniRule"/>
</dbReference>
<dbReference type="InterPro" id="IPR006274">
    <property type="entry name" value="CarbamoylP_synth_ssu"/>
</dbReference>
<dbReference type="NCBIfam" id="NF009475">
    <property type="entry name" value="PRK12838.1"/>
    <property type="match status" value="1"/>
</dbReference>
<comment type="catalytic activity">
    <reaction evidence="9 11">
        <text>hydrogencarbonate + L-glutamine + 2 ATP + H2O = carbamoyl phosphate + L-glutamate + 2 ADP + phosphate + 2 H(+)</text>
        <dbReference type="Rhea" id="RHEA:18633"/>
        <dbReference type="ChEBI" id="CHEBI:15377"/>
        <dbReference type="ChEBI" id="CHEBI:15378"/>
        <dbReference type="ChEBI" id="CHEBI:17544"/>
        <dbReference type="ChEBI" id="CHEBI:29985"/>
        <dbReference type="ChEBI" id="CHEBI:30616"/>
        <dbReference type="ChEBI" id="CHEBI:43474"/>
        <dbReference type="ChEBI" id="CHEBI:58228"/>
        <dbReference type="ChEBI" id="CHEBI:58359"/>
        <dbReference type="ChEBI" id="CHEBI:456216"/>
        <dbReference type="EC" id="6.3.5.5"/>
    </reaction>
</comment>
<sequence>MKAILALEDGRIFPCTSFTGAGETGGEVVFNTSMTGYQEVLTDPSYRGQMVTMTCPLMGNYGVNPEDVESDRIQVAAFIVREYQDFYSNHRATSSLAAYLKSQDVMGIEGLDTRALTRHLREKGAMRAVISTLETDTAKLVEKAKALPSMAGRDLVREVSTEIPYFWRDGRRISLGPSAELNENIWKKNKNHTVAAFDFGIKYNILRSLETAGFEVLVLPATTSASTVKALNPDGIFLSNGPGDPEPVSYAVSTIRELTGFKPIFGICLGNQLLGLAMGGKTFKLKFGHRGGNQAVRNEATKRVEITSQNHGFAVDLSTLDPSLVTVTHVNLNDGTLEGFRHNTLPIFTVQYHPEASPGPHDAHYLFNDFSEMVAENKNKRGQTPFVGIKGV</sequence>
<dbReference type="HAMAP" id="MF_01209">
    <property type="entry name" value="CPSase_S_chain"/>
    <property type="match status" value="1"/>
</dbReference>
<evidence type="ECO:0000256" key="9">
    <source>
        <dbReference type="ARBA" id="ARBA00048816"/>
    </source>
</evidence>
<evidence type="ECO:0000256" key="10">
    <source>
        <dbReference type="ARBA" id="ARBA00049285"/>
    </source>
</evidence>
<feature type="binding site" evidence="11">
    <location>
        <position position="243"/>
    </location>
    <ligand>
        <name>L-glutamine</name>
        <dbReference type="ChEBI" id="CHEBI:58359"/>
    </ligand>
</feature>
<feature type="region of interest" description="CPSase" evidence="11">
    <location>
        <begin position="1"/>
        <end position="192"/>
    </location>
</feature>
<comment type="caution">
    <text evidence="13">The sequence shown here is derived from an EMBL/GenBank/DDBJ whole genome shotgun (WGS) entry which is preliminary data.</text>
</comment>
<dbReference type="InterPro" id="IPR036480">
    <property type="entry name" value="CarbP_synth_ssu_N_sf"/>
</dbReference>
<evidence type="ECO:0000256" key="3">
    <source>
        <dbReference type="ARBA" id="ARBA00007800"/>
    </source>
</evidence>
<proteinExistence type="inferred from homology"/>
<dbReference type="PRINTS" id="PR00097">
    <property type="entry name" value="ANTSNTHASEII"/>
</dbReference>
<dbReference type="GO" id="GO:0005524">
    <property type="term" value="F:ATP binding"/>
    <property type="evidence" value="ECO:0007669"/>
    <property type="project" value="UniProtKB-UniRule"/>
</dbReference>
<evidence type="ECO:0000256" key="7">
    <source>
        <dbReference type="ARBA" id="ARBA00022962"/>
    </source>
</evidence>
<feature type="binding site" evidence="11">
    <location>
        <position position="269"/>
    </location>
    <ligand>
        <name>L-glutamine</name>
        <dbReference type="ChEBI" id="CHEBI:58359"/>
    </ligand>
</feature>
<gene>
    <name evidence="11 13" type="primary">carA</name>
    <name evidence="13" type="ORF">FIM25_05870</name>
</gene>
<dbReference type="InterPro" id="IPR029062">
    <property type="entry name" value="Class_I_gatase-like"/>
</dbReference>
<comment type="pathway">
    <text evidence="2 11">Amino-acid biosynthesis; L-arginine biosynthesis; carbamoyl phosphate from bicarbonate: step 1/1.</text>
</comment>
<keyword evidence="11" id="KW-0028">Amino-acid biosynthesis</keyword>
<keyword evidence="14" id="KW-1185">Reference proteome</keyword>
<feature type="binding site" evidence="11">
    <location>
        <position position="45"/>
    </location>
    <ligand>
        <name>L-glutamine</name>
        <dbReference type="ChEBI" id="CHEBI:58359"/>
    </ligand>
</feature>
<dbReference type="NCBIfam" id="TIGR01368">
    <property type="entry name" value="CPSaseIIsmall"/>
    <property type="match status" value="1"/>
</dbReference>
<dbReference type="Pfam" id="PF00988">
    <property type="entry name" value="CPSase_sm_chain"/>
    <property type="match status" value="1"/>
</dbReference>
<name>A0A5Q4VG36_9BACT</name>
<feature type="binding site" evidence="11">
    <location>
        <position position="312"/>
    </location>
    <ligand>
        <name>L-glutamine</name>
        <dbReference type="ChEBI" id="CHEBI:58359"/>
    </ligand>
</feature>
<evidence type="ECO:0000256" key="11">
    <source>
        <dbReference type="HAMAP-Rule" id="MF_01209"/>
    </source>
</evidence>
<dbReference type="InterPro" id="IPR017926">
    <property type="entry name" value="GATASE"/>
</dbReference>
<feature type="active site" description="Nucleophile" evidence="11">
    <location>
        <position position="268"/>
    </location>
</feature>
<comment type="function">
    <text evidence="11">Small subunit of the glutamine-dependent carbamoyl phosphate synthetase (CPSase). CPSase catalyzes the formation of carbamoyl phosphate from the ammonia moiety of glutamine, carbonate, and phosphate donated by ATP, constituting the first step of 2 biosynthetic pathways, one leading to arginine and/or urea and the other to pyrimidine nucleotides. The small subunit (glutamine amidotransferase) binds and cleaves glutamine to supply the large subunit with the substrate ammonia.</text>
</comment>
<keyword evidence="8 11" id="KW-0665">Pyrimidine biosynthesis</keyword>
<comment type="catalytic activity">
    <reaction evidence="10 11">
        <text>L-glutamine + H2O = L-glutamate + NH4(+)</text>
        <dbReference type="Rhea" id="RHEA:15889"/>
        <dbReference type="ChEBI" id="CHEBI:15377"/>
        <dbReference type="ChEBI" id="CHEBI:28938"/>
        <dbReference type="ChEBI" id="CHEBI:29985"/>
        <dbReference type="ChEBI" id="CHEBI:58359"/>
    </reaction>
</comment>